<dbReference type="Gene3D" id="3.40.710.10">
    <property type="entry name" value="DD-peptidase/beta-lactamase superfamily"/>
    <property type="match status" value="1"/>
</dbReference>
<protein>
    <submittedName>
        <fullName evidence="3">Esterase</fullName>
    </submittedName>
</protein>
<evidence type="ECO:0000259" key="2">
    <source>
        <dbReference type="Pfam" id="PF00144"/>
    </source>
</evidence>
<feature type="domain" description="Beta-lactamase-related" evidence="2">
    <location>
        <begin position="17"/>
        <end position="349"/>
    </location>
</feature>
<keyword evidence="1" id="KW-0378">Hydrolase</keyword>
<evidence type="ECO:0000313" key="3">
    <source>
        <dbReference type="EMBL" id="GHO94213.1"/>
    </source>
</evidence>
<accession>A0A8J3IKQ2</accession>
<organism evidence="3 4">
    <name type="scientific">Reticulibacter mediterranei</name>
    <dbReference type="NCBI Taxonomy" id="2778369"/>
    <lineage>
        <taxon>Bacteria</taxon>
        <taxon>Bacillati</taxon>
        <taxon>Chloroflexota</taxon>
        <taxon>Ktedonobacteria</taxon>
        <taxon>Ktedonobacterales</taxon>
        <taxon>Reticulibacteraceae</taxon>
        <taxon>Reticulibacter</taxon>
    </lineage>
</organism>
<keyword evidence="4" id="KW-1185">Reference proteome</keyword>
<proteinExistence type="predicted"/>
<dbReference type="Proteomes" id="UP000597444">
    <property type="component" value="Unassembled WGS sequence"/>
</dbReference>
<dbReference type="RefSeq" id="WP_220204966.1">
    <property type="nucleotide sequence ID" value="NZ_BNJK01000001.1"/>
</dbReference>
<dbReference type="InterPro" id="IPR001466">
    <property type="entry name" value="Beta-lactam-related"/>
</dbReference>
<sequence>MPFSARLKEVLTEVDVVMERGLQEYAFPGAALWIGWRGETVHSAAYGKTADQAYEQYKPILTTMRTLYDLASLTKVVATTTAIMQLIEQDKLQLDDLICTYLPQFGCDAQKESITIRHVLTHTSGLPGPCRLYQEHHGPAQILNGICQQALVFPPGTRHLYNDLGFILLGELVHEITSLNLAEYTRAYIFEPLGMHDTLFKPAESLKSRIAPTEYVEWRGGLVHGVVHDENAWEMEGIAGHAGLFSTAEDLARFCTMLLQPEQTTPMILQPETIARMTSIQHPDPDEAFGLGWVIAAPYFMGNLASNNTYGHTGFTGTSLLIDKAHQLAIVFLANSVCPQRGTNLNPYRRGIANALARLFHP</sequence>
<dbReference type="Pfam" id="PF00144">
    <property type="entry name" value="Beta-lactamase"/>
    <property type="match status" value="1"/>
</dbReference>
<dbReference type="EMBL" id="BNJK01000001">
    <property type="protein sequence ID" value="GHO94213.1"/>
    <property type="molecule type" value="Genomic_DNA"/>
</dbReference>
<reference evidence="3" key="1">
    <citation type="submission" date="2020-10" db="EMBL/GenBank/DDBJ databases">
        <title>Taxonomic study of unclassified bacteria belonging to the class Ktedonobacteria.</title>
        <authorList>
            <person name="Yabe S."/>
            <person name="Wang C.M."/>
            <person name="Zheng Y."/>
            <person name="Sakai Y."/>
            <person name="Cavaletti L."/>
            <person name="Monciardini P."/>
            <person name="Donadio S."/>
        </authorList>
    </citation>
    <scope>NUCLEOTIDE SEQUENCE</scope>
    <source>
        <strain evidence="3">ID150040</strain>
    </source>
</reference>
<name>A0A8J3IKQ2_9CHLR</name>
<dbReference type="SUPFAM" id="SSF56601">
    <property type="entry name" value="beta-lactamase/transpeptidase-like"/>
    <property type="match status" value="1"/>
</dbReference>
<evidence type="ECO:0000313" key="4">
    <source>
        <dbReference type="Proteomes" id="UP000597444"/>
    </source>
</evidence>
<dbReference type="PANTHER" id="PTHR43283">
    <property type="entry name" value="BETA-LACTAMASE-RELATED"/>
    <property type="match status" value="1"/>
</dbReference>
<dbReference type="GO" id="GO:0016787">
    <property type="term" value="F:hydrolase activity"/>
    <property type="evidence" value="ECO:0007669"/>
    <property type="project" value="UniProtKB-KW"/>
</dbReference>
<dbReference type="AlphaFoldDB" id="A0A8J3IKQ2"/>
<dbReference type="PANTHER" id="PTHR43283:SF11">
    <property type="entry name" value="BETA-LACTAMASE-RELATED DOMAIN-CONTAINING PROTEIN"/>
    <property type="match status" value="1"/>
</dbReference>
<comment type="caution">
    <text evidence="3">The sequence shown here is derived from an EMBL/GenBank/DDBJ whole genome shotgun (WGS) entry which is preliminary data.</text>
</comment>
<evidence type="ECO:0000256" key="1">
    <source>
        <dbReference type="ARBA" id="ARBA00022801"/>
    </source>
</evidence>
<gene>
    <name evidence="3" type="ORF">KSF_042610</name>
</gene>
<dbReference type="InterPro" id="IPR012338">
    <property type="entry name" value="Beta-lactam/transpept-like"/>
</dbReference>
<dbReference type="InterPro" id="IPR050789">
    <property type="entry name" value="Diverse_Enzym_Activities"/>
</dbReference>